<dbReference type="AlphaFoldDB" id="A0A1S6HSP8"/>
<dbReference type="KEGG" id="spsw:Sps_03418"/>
<dbReference type="RefSeq" id="WP_179948381.1">
    <property type="nucleotide sequence ID" value="NZ_CP014782.1"/>
</dbReference>
<organism evidence="1 2">
    <name type="scientific">Shewanella psychrophila</name>
    <dbReference type="NCBI Taxonomy" id="225848"/>
    <lineage>
        <taxon>Bacteria</taxon>
        <taxon>Pseudomonadati</taxon>
        <taxon>Pseudomonadota</taxon>
        <taxon>Gammaproteobacteria</taxon>
        <taxon>Alteromonadales</taxon>
        <taxon>Shewanellaceae</taxon>
        <taxon>Shewanella</taxon>
    </lineage>
</organism>
<dbReference type="STRING" id="225848.Sps_03418"/>
<protein>
    <submittedName>
        <fullName evidence="1">Uncharacterized protein</fullName>
    </submittedName>
</protein>
<reference evidence="1 2" key="1">
    <citation type="submission" date="2016-03" db="EMBL/GenBank/DDBJ databases">
        <title>Complete genome sequence of Shewanella psychrophila WP2, a deep sea bacterium isolated from west Pacific sediment.</title>
        <authorList>
            <person name="Xu G."/>
            <person name="Jian H."/>
        </authorList>
    </citation>
    <scope>NUCLEOTIDE SEQUENCE [LARGE SCALE GENOMIC DNA]</scope>
    <source>
        <strain evidence="1 2">WP2</strain>
    </source>
</reference>
<keyword evidence="2" id="KW-1185">Reference proteome</keyword>
<dbReference type="EMBL" id="CP014782">
    <property type="protein sequence ID" value="AQS38545.1"/>
    <property type="molecule type" value="Genomic_DNA"/>
</dbReference>
<evidence type="ECO:0000313" key="1">
    <source>
        <dbReference type="EMBL" id="AQS38545.1"/>
    </source>
</evidence>
<gene>
    <name evidence="1" type="ORF">Sps_03418</name>
</gene>
<accession>A0A1S6HSP8</accession>
<proteinExistence type="predicted"/>
<sequence>MATKEKVILLYLSLFISNSAIGSSIFLKNSLEFSNENKKQEMTASYSINGGQWNDIEGLVMSNPNSLSDLITYTRGDRISFKIMTPEQRFMTESMLIPNVKGEQPRLMEITGATQPEAIHIQIDNVFGRMVYKRAFETDSGRQYRVTTCGGAAVVIACAVGNYGELVIQFAGIATVPVFSGSSYIDETYFDQLEKGKQVELLDTKGHYFSGLFYHEVKVWDRKKGEIFDLKAGGIGFGFGQAVSIKFTRW</sequence>
<evidence type="ECO:0000313" key="2">
    <source>
        <dbReference type="Proteomes" id="UP000189545"/>
    </source>
</evidence>
<dbReference type="Proteomes" id="UP000189545">
    <property type="component" value="Chromosome"/>
</dbReference>
<name>A0A1S6HSP8_9GAMM</name>